<dbReference type="InterPro" id="IPR051805">
    <property type="entry name" value="Dehydratase_Activator_Redct"/>
</dbReference>
<proteinExistence type="predicted"/>
<accession>K4LIE5</accession>
<dbReference type="AlphaFoldDB" id="K4LIE5"/>
<gene>
    <name evidence="2" type="ordered locus">Tph_c15970</name>
</gene>
<dbReference type="KEGG" id="tpz:Tph_c15970"/>
<dbReference type="Proteomes" id="UP000000467">
    <property type="component" value="Chromosome"/>
</dbReference>
<dbReference type="OrthoDB" id="9780120at2"/>
<dbReference type="HOGENOM" id="CLU_079876_0_0_9"/>
<keyword evidence="3" id="KW-1185">Reference proteome</keyword>
<dbReference type="PANTHER" id="PTHR32329:SF2">
    <property type="entry name" value="BIFUNCTIONAL PROTEIN [INCLUDES 2-HYDROXYACYL-COA DEHYDRATASE (N-TER) AND ITS ACTIVATOR DOMAIN (C_TERM)"/>
    <property type="match status" value="1"/>
</dbReference>
<dbReference type="Gene3D" id="3.40.50.11900">
    <property type="match status" value="1"/>
</dbReference>
<dbReference type="RefSeq" id="WP_015050682.1">
    <property type="nucleotide sequence ID" value="NC_018870.1"/>
</dbReference>
<protein>
    <submittedName>
        <fullName evidence="2">CoA enzyme activase</fullName>
    </submittedName>
</protein>
<evidence type="ECO:0000313" key="2">
    <source>
        <dbReference type="EMBL" id="AFV11802.1"/>
    </source>
</evidence>
<organism evidence="2 3">
    <name type="scientific">Thermacetogenium phaeum (strain ATCC BAA-254 / DSM 26808 / PB)</name>
    <dbReference type="NCBI Taxonomy" id="1089553"/>
    <lineage>
        <taxon>Bacteria</taxon>
        <taxon>Bacillati</taxon>
        <taxon>Bacillota</taxon>
        <taxon>Clostridia</taxon>
        <taxon>Thermoanaerobacterales</taxon>
        <taxon>Thermoanaerobacteraceae</taxon>
        <taxon>Thermacetogenium</taxon>
    </lineage>
</organism>
<evidence type="ECO:0000313" key="3">
    <source>
        <dbReference type="Proteomes" id="UP000000467"/>
    </source>
</evidence>
<dbReference type="eggNOG" id="COG3580">
    <property type="taxonomic scope" value="Bacteria"/>
</dbReference>
<dbReference type="STRING" id="1089553.Tph_c15970"/>
<evidence type="ECO:0000259" key="1">
    <source>
        <dbReference type="Pfam" id="PF09989"/>
    </source>
</evidence>
<sequence>MKKVGIPRALLYYYFYPLWREFFTGLGVQVVVSPETNKRIMDAGVKVTLSEVCLPVKIFFGHVIALADDVDYLFVPRIIKVEPRAYICPKFMGLPDMLRARIPDLPHLLETAVDMRKEETDPFRCWENCFQEVGRLITRDKRLVEEATRRAFRAQQNFQRQLAAGLLLPQALEEGNTGEVEVAVVSEQSALRIGLLGHPYNLYDRYISMNLIGKLQDLGVSPVTPESLSVQDIENKVGSLPKRLFWTLGKRMVGAALNFFADTRLDGLIYLSSFGCGPESLVEELVARWAKQQGGLPLMLLTIDEHTGEAGMNTRLEAFTEMIKRRRIK</sequence>
<feature type="domain" description="DUF2229" evidence="1">
    <location>
        <begin position="3"/>
        <end position="227"/>
    </location>
</feature>
<dbReference type="PANTHER" id="PTHR32329">
    <property type="entry name" value="BIFUNCTIONAL PROTEIN [INCLUDES 2-HYDROXYACYL-COA DEHYDRATASE (N-TER) AND ITS ACTIVATOR DOMAIN (C_TERM)-RELATED"/>
    <property type="match status" value="1"/>
</dbReference>
<reference evidence="2 3" key="1">
    <citation type="journal article" date="2012" name="BMC Genomics">
        <title>Genome-guided analysis of physiological and morphological traits of the fermentative acetate oxidizer Thermacetogenium phaeum.</title>
        <authorList>
            <person name="Oehler D."/>
            <person name="Poehlein A."/>
            <person name="Leimbach A."/>
            <person name="Muller N."/>
            <person name="Daniel R."/>
            <person name="Gottschalk G."/>
            <person name="Schink B."/>
        </authorList>
    </citation>
    <scope>NUCLEOTIDE SEQUENCE [LARGE SCALE GENOMIC DNA]</scope>
    <source>
        <strain evidence="3">ATCC BAA-254 / DSM 26808 / PB</strain>
    </source>
</reference>
<dbReference type="InterPro" id="IPR018709">
    <property type="entry name" value="CoA_activase_DUF2229"/>
</dbReference>
<dbReference type="Pfam" id="PF09989">
    <property type="entry name" value="DUF2229"/>
    <property type="match status" value="1"/>
</dbReference>
<name>K4LIE5_THEPS</name>
<dbReference type="EMBL" id="CP003732">
    <property type="protein sequence ID" value="AFV11802.1"/>
    <property type="molecule type" value="Genomic_DNA"/>
</dbReference>